<dbReference type="PATRIC" id="fig|1200352.3.peg.1140"/>
<dbReference type="HOGENOM" id="CLU_038944_4_0_11"/>
<dbReference type="InterPro" id="IPR032816">
    <property type="entry name" value="VTT_dom"/>
</dbReference>
<keyword evidence="10" id="KW-1185">Reference proteome</keyword>
<dbReference type="Pfam" id="PF09335">
    <property type="entry name" value="VTT_dom"/>
    <property type="match status" value="1"/>
</dbReference>
<accession>S4XDZ9</accession>
<protein>
    <recommendedName>
        <fullName evidence="7">TVP38/TMEM64 family membrane protein</fullName>
    </recommendedName>
</protein>
<gene>
    <name evidence="9" type="ORF">A606_05635</name>
</gene>
<dbReference type="OrthoDB" id="5242213at2"/>
<evidence type="ECO:0000256" key="4">
    <source>
        <dbReference type="ARBA" id="ARBA00022692"/>
    </source>
</evidence>
<feature type="domain" description="VTT" evidence="8">
    <location>
        <begin position="57"/>
        <end position="176"/>
    </location>
</feature>
<keyword evidence="5 7" id="KW-1133">Transmembrane helix</keyword>
<evidence type="ECO:0000256" key="2">
    <source>
        <dbReference type="ARBA" id="ARBA00008640"/>
    </source>
</evidence>
<sequence length="215" mass="22343">MRRTVGALVLILVILASVVLVVPMPDVDGVRATVSATGAWAPLTWLVLMVACTQLPFPRTVWTISAGALFGAATGSLLALAGLAVSAAVSLVLIRRLGDRAVRRIADPAENARLAAIQEVLADRGWISVLGLRMIPVIPFSVLNYACAVTRIRLGPFLGATVAGSAPNTVATVLATDALLGGGSPWVFWVSAAVILGGVILTGRELRFLRVKSTA</sequence>
<keyword evidence="4 7" id="KW-0812">Transmembrane</keyword>
<dbReference type="EMBL" id="CP003696">
    <property type="protein sequence ID" value="AGP30774.1"/>
    <property type="molecule type" value="Genomic_DNA"/>
</dbReference>
<evidence type="ECO:0000259" key="8">
    <source>
        <dbReference type="Pfam" id="PF09335"/>
    </source>
</evidence>
<feature type="transmembrane region" description="Helical" evidence="7">
    <location>
        <begin position="37"/>
        <end position="57"/>
    </location>
</feature>
<proteinExistence type="inferred from homology"/>
<dbReference type="eggNOG" id="COG0398">
    <property type="taxonomic scope" value="Bacteria"/>
</dbReference>
<reference evidence="9 10" key="1">
    <citation type="submission" date="2012-06" db="EMBL/GenBank/DDBJ databases">
        <title>Complete genome sequence of Corynebacterium terpenotabidum Y-11 (=DSM 44721).</title>
        <authorList>
            <person name="Ruckert C."/>
            <person name="Albersmeier A."/>
            <person name="Al-Dilaimi A."/>
            <person name="Szczepanowski R."/>
            <person name="Kalinowski J."/>
        </authorList>
    </citation>
    <scope>NUCLEOTIDE SEQUENCE [LARGE SCALE GENOMIC DNA]</scope>
    <source>
        <strain evidence="9 10">Y-11</strain>
    </source>
</reference>
<comment type="caution">
    <text evidence="7">Lacks conserved residue(s) required for the propagation of feature annotation.</text>
</comment>
<evidence type="ECO:0000256" key="6">
    <source>
        <dbReference type="ARBA" id="ARBA00023136"/>
    </source>
</evidence>
<name>S4XDZ9_9CORY</name>
<dbReference type="PANTHER" id="PTHR12677">
    <property type="entry name" value="GOLGI APPARATUS MEMBRANE PROTEIN TVP38-RELATED"/>
    <property type="match status" value="1"/>
</dbReference>
<comment type="similarity">
    <text evidence="2 7">Belongs to the TVP38/TMEM64 family.</text>
</comment>
<feature type="transmembrane region" description="Helical" evidence="7">
    <location>
        <begin position="157"/>
        <end position="180"/>
    </location>
</feature>
<evidence type="ECO:0000256" key="3">
    <source>
        <dbReference type="ARBA" id="ARBA00022475"/>
    </source>
</evidence>
<dbReference type="PANTHER" id="PTHR12677:SF59">
    <property type="entry name" value="GOLGI APPARATUS MEMBRANE PROTEIN TVP38-RELATED"/>
    <property type="match status" value="1"/>
</dbReference>
<dbReference type="Proteomes" id="UP000014809">
    <property type="component" value="Chromosome"/>
</dbReference>
<evidence type="ECO:0000256" key="7">
    <source>
        <dbReference type="RuleBase" id="RU366058"/>
    </source>
</evidence>
<evidence type="ECO:0000313" key="9">
    <source>
        <dbReference type="EMBL" id="AGP30774.1"/>
    </source>
</evidence>
<keyword evidence="6 7" id="KW-0472">Membrane</keyword>
<dbReference type="STRING" id="1200352.A606_05635"/>
<organism evidence="9 10">
    <name type="scientific">Corynebacterium terpenotabidum Y-11</name>
    <dbReference type="NCBI Taxonomy" id="1200352"/>
    <lineage>
        <taxon>Bacteria</taxon>
        <taxon>Bacillati</taxon>
        <taxon>Actinomycetota</taxon>
        <taxon>Actinomycetes</taxon>
        <taxon>Mycobacteriales</taxon>
        <taxon>Corynebacteriaceae</taxon>
        <taxon>Corynebacterium</taxon>
    </lineage>
</organism>
<dbReference type="KEGG" id="cter:A606_05635"/>
<evidence type="ECO:0000256" key="1">
    <source>
        <dbReference type="ARBA" id="ARBA00004651"/>
    </source>
</evidence>
<evidence type="ECO:0000313" key="10">
    <source>
        <dbReference type="Proteomes" id="UP000014809"/>
    </source>
</evidence>
<keyword evidence="3 7" id="KW-1003">Cell membrane</keyword>
<feature type="transmembrane region" description="Helical" evidence="7">
    <location>
        <begin position="186"/>
        <end position="203"/>
    </location>
</feature>
<dbReference type="RefSeq" id="WP_020441135.1">
    <property type="nucleotide sequence ID" value="NC_021663.1"/>
</dbReference>
<dbReference type="AlphaFoldDB" id="S4XDZ9"/>
<evidence type="ECO:0000256" key="5">
    <source>
        <dbReference type="ARBA" id="ARBA00022989"/>
    </source>
</evidence>
<dbReference type="GO" id="GO:0005886">
    <property type="term" value="C:plasma membrane"/>
    <property type="evidence" value="ECO:0007669"/>
    <property type="project" value="UniProtKB-SubCell"/>
</dbReference>
<dbReference type="InterPro" id="IPR015414">
    <property type="entry name" value="TMEM64"/>
</dbReference>
<comment type="subcellular location">
    <subcellularLocation>
        <location evidence="1 7">Cell membrane</location>
        <topology evidence="1 7">Multi-pass membrane protein</topology>
    </subcellularLocation>
</comment>
<feature type="transmembrane region" description="Helical" evidence="7">
    <location>
        <begin position="69"/>
        <end position="94"/>
    </location>
</feature>